<proteinExistence type="predicted"/>
<dbReference type="PANTHER" id="PTHR30160">
    <property type="entry name" value="TETRAACYLDISACCHARIDE 4'-KINASE-RELATED"/>
    <property type="match status" value="1"/>
</dbReference>
<evidence type="ECO:0000313" key="4">
    <source>
        <dbReference type="Proteomes" id="UP000094056"/>
    </source>
</evidence>
<name>A0A1E3XEU4_9BACT</name>
<dbReference type="InterPro" id="IPR002201">
    <property type="entry name" value="Glyco_trans_9"/>
</dbReference>
<keyword evidence="2 3" id="KW-0808">Transferase</keyword>
<evidence type="ECO:0000313" key="3">
    <source>
        <dbReference type="EMBL" id="ODS34155.1"/>
    </source>
</evidence>
<evidence type="ECO:0000256" key="1">
    <source>
        <dbReference type="ARBA" id="ARBA00022676"/>
    </source>
</evidence>
<dbReference type="EMBL" id="MAYW01000012">
    <property type="protein sequence ID" value="ODS34155.1"/>
    <property type="molecule type" value="Genomic_DNA"/>
</dbReference>
<dbReference type="GO" id="GO:0005829">
    <property type="term" value="C:cytosol"/>
    <property type="evidence" value="ECO:0007669"/>
    <property type="project" value="TreeGrafter"/>
</dbReference>
<evidence type="ECO:0000256" key="2">
    <source>
        <dbReference type="ARBA" id="ARBA00022679"/>
    </source>
</evidence>
<organism evidence="3 4">
    <name type="scientific">Candidatus Scalindua rubra</name>
    <dbReference type="NCBI Taxonomy" id="1872076"/>
    <lineage>
        <taxon>Bacteria</taxon>
        <taxon>Pseudomonadati</taxon>
        <taxon>Planctomycetota</taxon>
        <taxon>Candidatus Brocadiia</taxon>
        <taxon>Candidatus Brocadiales</taxon>
        <taxon>Candidatus Scalinduaceae</taxon>
        <taxon>Candidatus Scalindua</taxon>
    </lineage>
</organism>
<dbReference type="InterPro" id="IPR051199">
    <property type="entry name" value="LPS_LOS_Heptosyltrfase"/>
</dbReference>
<reference evidence="3 4" key="1">
    <citation type="submission" date="2016-07" db="EMBL/GenBank/DDBJ databases">
        <title>Draft genome of Scalindua rubra, obtained from a brine-seawater interface in the Red Sea, sheds light on salt adaptation in anammox bacteria.</title>
        <authorList>
            <person name="Speth D.R."/>
            <person name="Lagkouvardos I."/>
            <person name="Wang Y."/>
            <person name="Qian P.-Y."/>
            <person name="Dutilh B.E."/>
            <person name="Jetten M.S."/>
        </authorList>
    </citation>
    <scope>NUCLEOTIDE SEQUENCE [LARGE SCALE GENOMIC DNA]</scope>
    <source>
        <strain evidence="3">BSI-1</strain>
    </source>
</reference>
<protein>
    <submittedName>
        <fullName evidence="3">Heptosyl transferase I</fullName>
    </submittedName>
</protein>
<keyword evidence="1" id="KW-0328">Glycosyltransferase</keyword>
<sequence length="403" mass="46628">MKSRNRKIEDLYLTLRNLIFGSLRSFTKTYAKEDLLDINIKNILIIRLDRIGDMVMTTPIFRALKEKWPNVQITVLANSVNKNLVINNPFVDCIIVYDKEKRHKSLNSRLSFFKGIRERNFDIVIDPYLDYELYTSIITRLVGSKYRLGFEFAGRGIFYNIRYSSKFFPIFTEKKHMIDYYLDLITCLGIEAKERQPEIFLSSDEKENALQLLKNKGIKLKNKIIGIHPGGNYESQRWPIERFAAISDYLVARYSTNVILFGGRDERHLISEFKDYAVKTPIILEDLNLREFISVLSRCNLFLCNNSGPLHIATALGIPTVSTMGPTVPFHWWPRGKNHVVLRKDLDCSPCKKGICETHECMKLITTNDFSAAVKMQIEILNLFPSEKVSNYSTTNKSSHSIK</sequence>
<dbReference type="Gene3D" id="3.40.50.2000">
    <property type="entry name" value="Glycogen Phosphorylase B"/>
    <property type="match status" value="2"/>
</dbReference>
<dbReference type="CDD" id="cd03789">
    <property type="entry name" value="GT9_LPS_heptosyltransferase"/>
    <property type="match status" value="1"/>
</dbReference>
<dbReference type="AlphaFoldDB" id="A0A1E3XEU4"/>
<gene>
    <name evidence="3" type="primary">rfaC</name>
    <name evidence="3" type="ORF">SCARUB_00725</name>
</gene>
<dbReference type="GO" id="GO:0009244">
    <property type="term" value="P:lipopolysaccharide core region biosynthetic process"/>
    <property type="evidence" value="ECO:0007669"/>
    <property type="project" value="TreeGrafter"/>
</dbReference>
<comment type="caution">
    <text evidence="3">The sequence shown here is derived from an EMBL/GenBank/DDBJ whole genome shotgun (WGS) entry which is preliminary data.</text>
</comment>
<dbReference type="Proteomes" id="UP000094056">
    <property type="component" value="Unassembled WGS sequence"/>
</dbReference>
<dbReference type="GO" id="GO:0008713">
    <property type="term" value="F:ADP-heptose-lipopolysaccharide heptosyltransferase activity"/>
    <property type="evidence" value="ECO:0007669"/>
    <property type="project" value="TreeGrafter"/>
</dbReference>
<dbReference type="Pfam" id="PF01075">
    <property type="entry name" value="Glyco_transf_9"/>
    <property type="match status" value="1"/>
</dbReference>
<accession>A0A1E3XEU4</accession>
<dbReference type="SUPFAM" id="SSF53756">
    <property type="entry name" value="UDP-Glycosyltransferase/glycogen phosphorylase"/>
    <property type="match status" value="1"/>
</dbReference>